<dbReference type="eggNOG" id="COG0204">
    <property type="taxonomic scope" value="Bacteria"/>
</dbReference>
<dbReference type="SMART" id="SM00563">
    <property type="entry name" value="PlsC"/>
    <property type="match status" value="1"/>
</dbReference>
<dbReference type="STRING" id="682795.AciX8_4120"/>
<dbReference type="GO" id="GO:0031956">
    <property type="term" value="F:medium-chain fatty acid-CoA ligase activity"/>
    <property type="evidence" value="ECO:0007669"/>
    <property type="project" value="TreeGrafter"/>
</dbReference>
<dbReference type="InterPro" id="IPR045851">
    <property type="entry name" value="AMP-bd_C_sf"/>
</dbReference>
<gene>
    <name evidence="3" type="ordered locus">AciX8_4120</name>
</gene>
<dbReference type="Proteomes" id="UP000007113">
    <property type="component" value="Chromosome"/>
</dbReference>
<dbReference type="InterPro" id="IPR000873">
    <property type="entry name" value="AMP-dep_synth/lig_dom"/>
</dbReference>
<dbReference type="AlphaFoldDB" id="G8NQT8"/>
<dbReference type="Pfam" id="PF00501">
    <property type="entry name" value="AMP-binding"/>
    <property type="match status" value="1"/>
</dbReference>
<dbReference type="Pfam" id="PF01553">
    <property type="entry name" value="Acyltransferase"/>
    <property type="match status" value="1"/>
</dbReference>
<accession>G8NQT8</accession>
<dbReference type="PROSITE" id="PS50075">
    <property type="entry name" value="CARRIER"/>
    <property type="match status" value="1"/>
</dbReference>
<dbReference type="InterPro" id="IPR020845">
    <property type="entry name" value="AMP-binding_CS"/>
</dbReference>
<keyword evidence="3" id="KW-0436">Ligase</keyword>
<dbReference type="SUPFAM" id="SSF47336">
    <property type="entry name" value="ACP-like"/>
    <property type="match status" value="1"/>
</dbReference>
<dbReference type="HOGENOM" id="CLU_000022_45_1_0"/>
<dbReference type="GO" id="GO:0016746">
    <property type="term" value="F:acyltransferase activity"/>
    <property type="evidence" value="ECO:0007669"/>
    <property type="project" value="InterPro"/>
</dbReference>
<dbReference type="GO" id="GO:0006631">
    <property type="term" value="P:fatty acid metabolic process"/>
    <property type="evidence" value="ECO:0007669"/>
    <property type="project" value="TreeGrafter"/>
</dbReference>
<reference evidence="3 4" key="1">
    <citation type="submission" date="2011-11" db="EMBL/GenBank/DDBJ databases">
        <title>Complete sequence of Granulicella mallensis MP5ACTX8.</title>
        <authorList>
            <consortium name="US DOE Joint Genome Institute"/>
            <person name="Lucas S."/>
            <person name="Copeland A."/>
            <person name="Lapidus A."/>
            <person name="Cheng J.-F."/>
            <person name="Goodwin L."/>
            <person name="Pitluck S."/>
            <person name="Peters L."/>
            <person name="Lu M."/>
            <person name="Detter J.C."/>
            <person name="Han C."/>
            <person name="Tapia R."/>
            <person name="Land M."/>
            <person name="Hauser L."/>
            <person name="Kyrpides N."/>
            <person name="Ivanova N."/>
            <person name="Mikhailova N."/>
            <person name="Pagani I."/>
            <person name="Rawat S."/>
            <person name="Mannisto M."/>
            <person name="Haggblom M."/>
            <person name="Woyke T."/>
        </authorList>
    </citation>
    <scope>NUCLEOTIDE SEQUENCE [LARGE SCALE GENOMIC DNA]</scope>
    <source>
        <strain evidence="4">ATCC BAA-1857 / DSM 23137 / MP5ACTX8</strain>
    </source>
</reference>
<evidence type="ECO:0000313" key="3">
    <source>
        <dbReference type="EMBL" id="AEU38401.1"/>
    </source>
</evidence>
<protein>
    <submittedName>
        <fullName evidence="3">O-succinylbenzoate--CoA ligase</fullName>
        <ecNumber evidence="3">6.2.1.26</ecNumber>
    </submittedName>
</protein>
<dbReference type="SUPFAM" id="SSF56801">
    <property type="entry name" value="Acetyl-CoA synthetase-like"/>
    <property type="match status" value="1"/>
</dbReference>
<dbReference type="InterPro" id="IPR009081">
    <property type="entry name" value="PP-bd_ACP"/>
</dbReference>
<dbReference type="Gene3D" id="3.40.50.12780">
    <property type="entry name" value="N-terminal domain of ligase-like"/>
    <property type="match status" value="1"/>
</dbReference>
<evidence type="ECO:0000256" key="1">
    <source>
        <dbReference type="ARBA" id="ARBA00006432"/>
    </source>
</evidence>
<dbReference type="GO" id="GO:0008756">
    <property type="term" value="F:o-succinylbenzoate-CoA ligase activity"/>
    <property type="evidence" value="ECO:0007669"/>
    <property type="project" value="UniProtKB-EC"/>
</dbReference>
<dbReference type="InterPro" id="IPR002123">
    <property type="entry name" value="Plipid/glycerol_acylTrfase"/>
</dbReference>
<dbReference type="PANTHER" id="PTHR43201:SF8">
    <property type="entry name" value="ACYL-COA SYNTHETASE FAMILY MEMBER 3"/>
    <property type="match status" value="1"/>
</dbReference>
<sequence length="877" mass="96988">MRRRSEGRYHEGMRPNLASLVEDFRRHTTETAVVRHRGNRRYATTYGELARLAGCFAAELERRQIVAGERVVLWGENSAEWIGAFFGCLLRGVIVVPLDAAGSVEFAQRVVADVTPRLIVGDSGLLQSLGMDLPQLPLSALAAQLPPEPLFTVSEAVTAQAPFQIIFTSGTTSEPKGIVHTHRNVLASLQPIEDEIAKYRRYERWVHPLRFLHSLPLSHVFGEFMGLWVPTLLAVEVHFVDQFDAARMIGLIQREHISVLVAVPRVLQLLRAHLLGRFARLAIELEQAKGLSIWKRWWRFRQVHSTLGWKFWAAISGGASLPQELESFWRDLGFALIQGYGMTETAALVTLNHPFHMNRGTIGKALPGREVRLSKEGEILVRGDMLAMTTWQNGAMRLRDGEWLATGDLAVQEASGGLRFTGRKGDVIVTSAGLNVHPTDLEEAMTKQPGVYGCVVVPCQTAVGMEPVAVTLFRGNDQELQVAASQANHGLADYQKIRRVLKWPETQFPYTSTGKLLRRKVAQWARATIVERQNGDAASASTAQDVLLNLIAAVTGEHPPASSDDLRLSEDLHLDSLGRVQLQSTLEREFGVESADDAIAAVQTLGELRSMVEGSIAAESQVRSGFVTEDRPAAPSMLATGASTSQEEKDAYPRWPWSWPAQAMRVAFVEGVMRPLVWLLVAPRVERVANELPPTPVLVIANHVTSYDAALVLYALPGCLRRRMAIAMSGEMLMDFRYARNQRSALRDLLAPMAYLLVTALFNVFPLPRLRGFRRSFAHAGEAMDRGYSVLIFPEGTRSKDGKLQPFRPGIGLLSQDSRAPIVPVALIGLHELRAGKTGWFRSGRLVVRVGQALSAEGIEPAELTAKLEASFRQLQE</sequence>
<dbReference type="RefSeq" id="WP_014267272.1">
    <property type="nucleotide sequence ID" value="NC_016631.1"/>
</dbReference>
<evidence type="ECO:0000313" key="4">
    <source>
        <dbReference type="Proteomes" id="UP000007113"/>
    </source>
</evidence>
<evidence type="ECO:0000259" key="2">
    <source>
        <dbReference type="PROSITE" id="PS50075"/>
    </source>
</evidence>
<dbReference type="KEGG" id="gma:AciX8_4120"/>
<name>G8NQT8_GRAMM</name>
<comment type="similarity">
    <text evidence="1">Belongs to the ATP-dependent AMP-binding enzyme family.</text>
</comment>
<dbReference type="SUPFAM" id="SSF69593">
    <property type="entry name" value="Glycerol-3-phosphate (1)-acyltransferase"/>
    <property type="match status" value="1"/>
</dbReference>
<organism evidence="3 4">
    <name type="scientific">Granulicella mallensis (strain ATCC BAA-1857 / DSM 23137 / MP5ACTX8)</name>
    <dbReference type="NCBI Taxonomy" id="682795"/>
    <lineage>
        <taxon>Bacteria</taxon>
        <taxon>Pseudomonadati</taxon>
        <taxon>Acidobacteriota</taxon>
        <taxon>Terriglobia</taxon>
        <taxon>Terriglobales</taxon>
        <taxon>Acidobacteriaceae</taxon>
        <taxon>Granulicella</taxon>
    </lineage>
</organism>
<dbReference type="EMBL" id="CP003130">
    <property type="protein sequence ID" value="AEU38401.1"/>
    <property type="molecule type" value="Genomic_DNA"/>
</dbReference>
<feature type="domain" description="Carrier" evidence="2">
    <location>
        <begin position="538"/>
        <end position="616"/>
    </location>
</feature>
<dbReference type="InterPro" id="IPR036736">
    <property type="entry name" value="ACP-like_sf"/>
</dbReference>
<dbReference type="eggNOG" id="COG1022">
    <property type="taxonomic scope" value="Bacteria"/>
</dbReference>
<dbReference type="PROSITE" id="PS00455">
    <property type="entry name" value="AMP_BINDING"/>
    <property type="match status" value="1"/>
</dbReference>
<dbReference type="eggNOG" id="COG0236">
    <property type="taxonomic scope" value="Bacteria"/>
</dbReference>
<dbReference type="InterPro" id="IPR042099">
    <property type="entry name" value="ANL_N_sf"/>
</dbReference>
<dbReference type="CDD" id="cd07989">
    <property type="entry name" value="LPLAT_AGPAT-like"/>
    <property type="match status" value="1"/>
</dbReference>
<dbReference type="Gene3D" id="1.10.1200.10">
    <property type="entry name" value="ACP-like"/>
    <property type="match status" value="1"/>
</dbReference>
<dbReference type="PANTHER" id="PTHR43201">
    <property type="entry name" value="ACYL-COA SYNTHETASE"/>
    <property type="match status" value="1"/>
</dbReference>
<dbReference type="EC" id="6.2.1.26" evidence="3"/>
<keyword evidence="4" id="KW-1185">Reference proteome</keyword>
<dbReference type="Pfam" id="PF00550">
    <property type="entry name" value="PP-binding"/>
    <property type="match status" value="1"/>
</dbReference>
<proteinExistence type="inferred from homology"/>
<dbReference type="Gene3D" id="3.30.300.30">
    <property type="match status" value="1"/>
</dbReference>